<feature type="transmembrane region" description="Helical" evidence="7">
    <location>
        <begin position="70"/>
        <end position="93"/>
    </location>
</feature>
<keyword evidence="5 7" id="KW-0472">Membrane</keyword>
<keyword evidence="4 7" id="KW-1133">Transmembrane helix</keyword>
<feature type="transmembrane region" description="Helical" evidence="7">
    <location>
        <begin position="370"/>
        <end position="390"/>
    </location>
</feature>
<dbReference type="Proteomes" id="UP000282582">
    <property type="component" value="Unassembled WGS sequence"/>
</dbReference>
<proteinExistence type="inferred from homology"/>
<feature type="transmembrane region" description="Helical" evidence="7">
    <location>
        <begin position="260"/>
        <end position="285"/>
    </location>
</feature>
<evidence type="ECO:0000256" key="4">
    <source>
        <dbReference type="ARBA" id="ARBA00022989"/>
    </source>
</evidence>
<dbReference type="Proteomes" id="UP000276864">
    <property type="component" value="Unassembled WGS sequence"/>
</dbReference>
<protein>
    <recommendedName>
        <fullName evidence="8">Amino acid transporter transmembrane domain-containing protein</fullName>
    </recommendedName>
</protein>
<evidence type="ECO:0000313" key="9">
    <source>
        <dbReference type="EMBL" id="RMY12018.1"/>
    </source>
</evidence>
<dbReference type="PANTHER" id="PTHR22950">
    <property type="entry name" value="AMINO ACID TRANSPORTER"/>
    <property type="match status" value="1"/>
</dbReference>
<dbReference type="GO" id="GO:0016020">
    <property type="term" value="C:membrane"/>
    <property type="evidence" value="ECO:0007669"/>
    <property type="project" value="UniProtKB-SubCell"/>
</dbReference>
<gene>
    <name evidence="10" type="ORF">D0866_01149</name>
    <name evidence="9" type="ORF">D0868_02803</name>
</gene>
<dbReference type="GO" id="GO:0015179">
    <property type="term" value="F:L-amino acid transmembrane transporter activity"/>
    <property type="evidence" value="ECO:0007669"/>
    <property type="project" value="TreeGrafter"/>
</dbReference>
<feature type="region of interest" description="Disordered" evidence="6">
    <location>
        <begin position="1"/>
        <end position="35"/>
    </location>
</feature>
<sequence>MGRPSKHEERDQELAAIPSQPGEQGDAVFGQADEGGPNYRQVGRFAASVLMMKTEIGLGVLSIPDAFDSLGIVPGVIILIAISVITTWSAYVAGKFKLNHPETYGVADAGELMFGIAGREGFAIAFCLLWIFVAGSAMLSVSISLNAMSTHGACTAIFVAVAAIGGFLVASIRTLGKVSSLAWIGMISILSAIFTVTIATGVQDRPAAAPQTGPWDPQYKLFGNGTLAAAMAAISSIIFAFCGVPAYISIASEMADPRQFTFSLLVCRGVATSVYIVIGVVVYYYCGIYVASPALGSAGTLLKKISYGLAFPGLVVSMVLYIHVGICTCPVEVQGTYKNPEMLIFLQLTAKYIFIRILRGTKHLAANTLIHWGTWLGCTAVITLIAYCIASGIPAFGGLVSLVGAVFGTLLCFLPMPCMWFYDNWNTSERTTWWRCMVAWSVFVFVIGTYLMVAGTYGSVVGLINIFAEDGSTSAWSCADNSNSV</sequence>
<evidence type="ECO:0000313" key="10">
    <source>
        <dbReference type="EMBL" id="RMY40617.1"/>
    </source>
</evidence>
<evidence type="ECO:0000259" key="8">
    <source>
        <dbReference type="Pfam" id="PF01490"/>
    </source>
</evidence>
<evidence type="ECO:0000256" key="5">
    <source>
        <dbReference type="ARBA" id="ARBA00023136"/>
    </source>
</evidence>
<comment type="caution">
    <text evidence="9">The sequence shown here is derived from an EMBL/GenBank/DDBJ whole genome shotgun (WGS) entry which is preliminary data.</text>
</comment>
<keyword evidence="3 7" id="KW-0812">Transmembrane</keyword>
<feature type="transmembrane region" description="Helical" evidence="7">
    <location>
        <begin position="122"/>
        <end position="143"/>
    </location>
</feature>
<comment type="subcellular location">
    <subcellularLocation>
        <location evidence="1">Membrane</location>
        <topology evidence="1">Multi-pass membrane protein</topology>
    </subcellularLocation>
</comment>
<feature type="domain" description="Amino acid transporter transmembrane" evidence="8">
    <location>
        <begin position="46"/>
        <end position="460"/>
    </location>
</feature>
<accession>A0A3M6Z9L4</accession>
<evidence type="ECO:0000313" key="12">
    <source>
        <dbReference type="Proteomes" id="UP000282582"/>
    </source>
</evidence>
<dbReference type="EMBL" id="QWIM01000060">
    <property type="protein sequence ID" value="RMY40617.1"/>
    <property type="molecule type" value="Genomic_DNA"/>
</dbReference>
<feature type="transmembrane region" description="Helical" evidence="7">
    <location>
        <begin position="222"/>
        <end position="248"/>
    </location>
</feature>
<evidence type="ECO:0000256" key="7">
    <source>
        <dbReference type="SAM" id="Phobius"/>
    </source>
</evidence>
<dbReference type="Pfam" id="PF01490">
    <property type="entry name" value="Aa_trans"/>
    <property type="match status" value="1"/>
</dbReference>
<reference evidence="11 12" key="1">
    <citation type="journal article" date="2018" name="BMC Genomics">
        <title>Genomic evidence for intraspecific hybridization in a clonal and extremely halotolerant yeast.</title>
        <authorList>
            <person name="Gostincar C."/>
            <person name="Stajich J.E."/>
            <person name="Zupancic J."/>
            <person name="Zalar P."/>
            <person name="Gunde-Cimerman N."/>
        </authorList>
    </citation>
    <scope>NUCLEOTIDE SEQUENCE [LARGE SCALE GENOMIC DNA]</scope>
    <source>
        <strain evidence="10 11">EXF-6651</strain>
        <strain evidence="9 12">EXF-6654</strain>
    </source>
</reference>
<evidence type="ECO:0000256" key="1">
    <source>
        <dbReference type="ARBA" id="ARBA00004141"/>
    </source>
</evidence>
<dbReference type="EMBL" id="QWIK01000149">
    <property type="protein sequence ID" value="RMY12018.1"/>
    <property type="molecule type" value="Genomic_DNA"/>
</dbReference>
<dbReference type="AlphaFoldDB" id="A0A3M6Z9L4"/>
<feature type="compositionally biased region" description="Basic and acidic residues" evidence="6">
    <location>
        <begin position="1"/>
        <end position="13"/>
    </location>
</feature>
<name>A0A3M6Z9L4_HORWE</name>
<evidence type="ECO:0000313" key="11">
    <source>
        <dbReference type="Proteomes" id="UP000276864"/>
    </source>
</evidence>
<feature type="transmembrane region" description="Helical" evidence="7">
    <location>
        <begin position="305"/>
        <end position="329"/>
    </location>
</feature>
<dbReference type="PANTHER" id="PTHR22950:SF683">
    <property type="entry name" value="AMINO ACID TRANSPORTER (EUROFUNG)"/>
    <property type="match status" value="1"/>
</dbReference>
<evidence type="ECO:0000256" key="3">
    <source>
        <dbReference type="ARBA" id="ARBA00022692"/>
    </source>
</evidence>
<evidence type="ECO:0000256" key="2">
    <source>
        <dbReference type="ARBA" id="ARBA00008066"/>
    </source>
</evidence>
<feature type="transmembrane region" description="Helical" evidence="7">
    <location>
        <begin position="442"/>
        <end position="467"/>
    </location>
</feature>
<feature type="transmembrane region" description="Helical" evidence="7">
    <location>
        <begin position="181"/>
        <end position="202"/>
    </location>
</feature>
<organism evidence="9 12">
    <name type="scientific">Hortaea werneckii</name>
    <name type="common">Black yeast</name>
    <name type="synonym">Cladosporium werneckii</name>
    <dbReference type="NCBI Taxonomy" id="91943"/>
    <lineage>
        <taxon>Eukaryota</taxon>
        <taxon>Fungi</taxon>
        <taxon>Dikarya</taxon>
        <taxon>Ascomycota</taxon>
        <taxon>Pezizomycotina</taxon>
        <taxon>Dothideomycetes</taxon>
        <taxon>Dothideomycetidae</taxon>
        <taxon>Mycosphaerellales</taxon>
        <taxon>Teratosphaeriaceae</taxon>
        <taxon>Hortaea</taxon>
    </lineage>
</organism>
<evidence type="ECO:0000256" key="6">
    <source>
        <dbReference type="SAM" id="MobiDB-lite"/>
    </source>
</evidence>
<comment type="similarity">
    <text evidence="2">Belongs to the amino acid/polyamine transporter 2 family.</text>
</comment>
<dbReference type="InterPro" id="IPR013057">
    <property type="entry name" value="AA_transpt_TM"/>
</dbReference>
<feature type="transmembrane region" description="Helical" evidence="7">
    <location>
        <begin position="402"/>
        <end position="422"/>
    </location>
</feature>
<feature type="transmembrane region" description="Helical" evidence="7">
    <location>
        <begin position="149"/>
        <end position="169"/>
    </location>
</feature>